<organism evidence="5 6">
    <name type="scientific">Tetrabaena socialis</name>
    <dbReference type="NCBI Taxonomy" id="47790"/>
    <lineage>
        <taxon>Eukaryota</taxon>
        <taxon>Viridiplantae</taxon>
        <taxon>Chlorophyta</taxon>
        <taxon>core chlorophytes</taxon>
        <taxon>Chlorophyceae</taxon>
        <taxon>CS clade</taxon>
        <taxon>Chlamydomonadales</taxon>
        <taxon>Tetrabaenaceae</taxon>
        <taxon>Tetrabaena</taxon>
    </lineage>
</organism>
<gene>
    <name evidence="5" type="ORF">TSOC_008403</name>
</gene>
<proteinExistence type="predicted"/>
<reference evidence="5 6" key="1">
    <citation type="journal article" date="2017" name="Mol. Biol. Evol.">
        <title>The 4-celled Tetrabaena socialis nuclear genome reveals the essential components for genetic control of cell number at the origin of multicellularity in the volvocine lineage.</title>
        <authorList>
            <person name="Featherston J."/>
            <person name="Arakaki Y."/>
            <person name="Hanschen E.R."/>
            <person name="Ferris P.J."/>
            <person name="Michod R.E."/>
            <person name="Olson B.J.S.C."/>
            <person name="Nozaki H."/>
            <person name="Durand P.M."/>
        </authorList>
    </citation>
    <scope>NUCLEOTIDE SEQUENCE [LARGE SCALE GENOMIC DNA]</scope>
    <source>
        <strain evidence="5 6">NIES-571</strain>
    </source>
</reference>
<evidence type="ECO:0000256" key="3">
    <source>
        <dbReference type="SAM" id="MobiDB-lite"/>
    </source>
</evidence>
<evidence type="ECO:0000256" key="1">
    <source>
        <dbReference type="ARBA" id="ARBA00004123"/>
    </source>
</evidence>
<evidence type="ECO:0000256" key="2">
    <source>
        <dbReference type="ARBA" id="ARBA00023242"/>
    </source>
</evidence>
<accession>A0A2J7ZYI7</accession>
<dbReference type="GO" id="GO:0005634">
    <property type="term" value="C:nucleus"/>
    <property type="evidence" value="ECO:0007669"/>
    <property type="project" value="UniProtKB-SubCell"/>
</dbReference>
<dbReference type="Pfam" id="PF12047">
    <property type="entry name" value="DNMT1-RFD"/>
    <property type="match status" value="1"/>
</dbReference>
<evidence type="ECO:0000313" key="5">
    <source>
        <dbReference type="EMBL" id="PNH05332.1"/>
    </source>
</evidence>
<dbReference type="InterPro" id="IPR022702">
    <property type="entry name" value="Cytosine_MeTrfase1_RFD"/>
</dbReference>
<protein>
    <recommendedName>
        <fullName evidence="4">RFTS domain-containing protein</fullName>
    </recommendedName>
</protein>
<dbReference type="AlphaFoldDB" id="A0A2J7ZYI7"/>
<name>A0A2J7ZYI7_9CHLO</name>
<keyword evidence="2" id="KW-0539">Nucleus</keyword>
<sequence>MASPPPENEGQELPPVPVKTEDAGLPTRKIFDFTIVNAGNAAVSLEALHSLPAGSLLAVGMVPTAEQVADGEEKIQPCRTHPITDWIIHYGDNPGVYISTEKAWCGTTGVGPEGIADWRELRTAMIGIHTQGRG</sequence>
<feature type="domain" description="RFTS" evidence="4">
    <location>
        <begin position="24"/>
        <end position="104"/>
    </location>
</feature>
<dbReference type="Proteomes" id="UP000236333">
    <property type="component" value="Unassembled WGS sequence"/>
</dbReference>
<keyword evidence="6" id="KW-1185">Reference proteome</keyword>
<feature type="region of interest" description="Disordered" evidence="3">
    <location>
        <begin position="1"/>
        <end position="21"/>
    </location>
</feature>
<comment type="caution">
    <text evidence="5">The sequence shown here is derived from an EMBL/GenBank/DDBJ whole genome shotgun (WGS) entry which is preliminary data.</text>
</comment>
<evidence type="ECO:0000313" key="6">
    <source>
        <dbReference type="Proteomes" id="UP000236333"/>
    </source>
</evidence>
<evidence type="ECO:0000259" key="4">
    <source>
        <dbReference type="Pfam" id="PF12047"/>
    </source>
</evidence>
<dbReference type="EMBL" id="PGGS01000314">
    <property type="protein sequence ID" value="PNH05332.1"/>
    <property type="molecule type" value="Genomic_DNA"/>
</dbReference>
<comment type="subcellular location">
    <subcellularLocation>
        <location evidence="1">Nucleus</location>
    </subcellularLocation>
</comment>